<keyword evidence="2" id="KW-0472">Membrane</keyword>
<comment type="caution">
    <text evidence="4">The sequence shown here is derived from an EMBL/GenBank/DDBJ whole genome shotgun (WGS) entry which is preliminary data.</text>
</comment>
<evidence type="ECO:0000313" key="5">
    <source>
        <dbReference type="Proteomes" id="UP000031202"/>
    </source>
</evidence>
<evidence type="ECO:0000256" key="2">
    <source>
        <dbReference type="SAM" id="Phobius"/>
    </source>
</evidence>
<feature type="region of interest" description="Disordered" evidence="1">
    <location>
        <begin position="190"/>
        <end position="219"/>
    </location>
</feature>
<protein>
    <recommendedName>
        <fullName evidence="3">DUF58 domain-containing protein</fullName>
    </recommendedName>
</protein>
<dbReference type="PANTHER" id="PTHR34351">
    <property type="entry name" value="SLR1927 PROTEIN-RELATED"/>
    <property type="match status" value="1"/>
</dbReference>
<dbReference type="PROSITE" id="PS51257">
    <property type="entry name" value="PROKAR_LIPOPROTEIN"/>
    <property type="match status" value="1"/>
</dbReference>
<organism evidence="4 5">
    <name type="scientific">Microbacterium hominis</name>
    <dbReference type="NCBI Taxonomy" id="162426"/>
    <lineage>
        <taxon>Bacteria</taxon>
        <taxon>Bacillati</taxon>
        <taxon>Actinomycetota</taxon>
        <taxon>Actinomycetes</taxon>
        <taxon>Micrococcales</taxon>
        <taxon>Microbacteriaceae</taxon>
        <taxon>Microbacterium</taxon>
    </lineage>
</organism>
<dbReference type="AlphaFoldDB" id="A0A0B4D729"/>
<dbReference type="PANTHER" id="PTHR34351:SF1">
    <property type="entry name" value="SLR1927 PROTEIN"/>
    <property type="match status" value="1"/>
</dbReference>
<keyword evidence="2" id="KW-0812">Transmembrane</keyword>
<evidence type="ECO:0000259" key="3">
    <source>
        <dbReference type="Pfam" id="PF01882"/>
    </source>
</evidence>
<feature type="transmembrane region" description="Helical" evidence="2">
    <location>
        <begin position="40"/>
        <end position="59"/>
    </location>
</feature>
<dbReference type="RefSeq" id="WP_039411660.1">
    <property type="nucleotide sequence ID" value="NZ_JWSZ01000001.1"/>
</dbReference>
<dbReference type="EMBL" id="JWSZ01000001">
    <property type="protein sequence ID" value="KIC59985.1"/>
    <property type="molecule type" value="Genomic_DNA"/>
</dbReference>
<sequence>MPRWPLLSRLPLTLRGLGALVLAAACGVLAQRFGIAELAYVGALLAAAVVVSAATLYLLPSSARVTRAFSPDVAAAGSEVRVRLTVEIRSSLPTSEARWRDAVPDGVAAASTAGAAPEGLLPPTGSAIAGPSQVEVDYAVRAERRGLRRVGPLALVTTDPFGFTRRRRTVGDTSPLVIVPEIVDLDELHDLPGDAGGSTRSVSDRMGQGADNLIPRTYAPGDSMRRIHWRASAHRDELMVRQEEQETTPEAVVVLDRGAARWSPAAGRAAGADPAFETAVSACVSTTARLVREGYLVTVIDADGAVLCDPIEGGDTAGVEHLAVALATITARRDLPLEALARLFTGIAAGPVIVVTGGLTTADVVALAPVPHHSTMPILLPVSEAREALAAAVDTGWRVGALTAGGDVAAAWSDALASRETRSVHHAAS</sequence>
<proteinExistence type="predicted"/>
<name>A0A0B4D729_9MICO</name>
<evidence type="ECO:0000313" key="4">
    <source>
        <dbReference type="EMBL" id="KIC59985.1"/>
    </source>
</evidence>
<evidence type="ECO:0000256" key="1">
    <source>
        <dbReference type="SAM" id="MobiDB-lite"/>
    </source>
</evidence>
<accession>A0A0B4D729</accession>
<reference evidence="4 5" key="1">
    <citation type="submission" date="2014-12" db="EMBL/GenBank/DDBJ databases">
        <title>Genome sequencing of Microbacterium hominis TPW29.</title>
        <authorList>
            <person name="Tan P.W."/>
            <person name="Chan K.-G."/>
        </authorList>
    </citation>
    <scope>NUCLEOTIDE SEQUENCE [LARGE SCALE GENOMIC DNA]</scope>
    <source>
        <strain evidence="4 5">TPW29</strain>
    </source>
</reference>
<dbReference type="Pfam" id="PF01882">
    <property type="entry name" value="DUF58"/>
    <property type="match status" value="1"/>
</dbReference>
<dbReference type="Proteomes" id="UP000031202">
    <property type="component" value="Unassembled WGS sequence"/>
</dbReference>
<gene>
    <name evidence="4" type="ORF">RM52_00785</name>
</gene>
<dbReference type="InterPro" id="IPR002881">
    <property type="entry name" value="DUF58"/>
</dbReference>
<feature type="domain" description="DUF58" evidence="3">
    <location>
        <begin position="216"/>
        <end position="327"/>
    </location>
</feature>
<keyword evidence="2" id="KW-1133">Transmembrane helix</keyword>